<gene>
    <name evidence="5" type="primary">I1RI73</name>
</gene>
<evidence type="ECO:0000259" key="4">
    <source>
        <dbReference type="Pfam" id="PF00775"/>
    </source>
</evidence>
<keyword evidence="2" id="KW-0223">Dioxygenase</keyword>
<evidence type="ECO:0000313" key="5">
    <source>
        <dbReference type="EMBL" id="VWP01813.1"/>
    </source>
</evidence>
<dbReference type="Pfam" id="PF00775">
    <property type="entry name" value="Dioxygenase_C"/>
    <property type="match status" value="1"/>
</dbReference>
<sequence>MGRPRGPEWGAHKSVGLFTWLWFVFRSTIIMLVVDNPLSWKLGFRGAVNKFDDIEGPYFVQGAPVRQVGDGQAVLASKDHLDKFDPFLIVLEVKDTKGEPVRHTMIDTWQADGSGVYYFFSWTLRGKMMTDGEGRVELLTVRPGEYLNRASHNHLRIYPSDNAHRQMTTQMYICDGNNPAFMDQDSINMWRPRPDRQVVSCWAVDDSKEGKTYHGYPKLPADDVDMLDAISRWNAKLAEQGVQKKLMSVGRHQIQITAH</sequence>
<reference evidence="5" key="1">
    <citation type="submission" date="2019-10" db="EMBL/GenBank/DDBJ databases">
        <authorList>
            <person name="Nor Muhammad N."/>
        </authorList>
    </citation>
    <scope>NUCLEOTIDE SEQUENCE</scope>
</reference>
<dbReference type="EMBL" id="LR729683">
    <property type="protein sequence ID" value="VWP01813.1"/>
    <property type="molecule type" value="Genomic_DNA"/>
</dbReference>
<name>A0A5K1K7E6_9APHY</name>
<evidence type="ECO:0000256" key="2">
    <source>
        <dbReference type="ARBA" id="ARBA00022964"/>
    </source>
</evidence>
<dbReference type="PANTHER" id="PTHR33711:SF10">
    <property type="entry name" value="INTRADIOL RING-CLEAVAGE DIOXYGENASES DOMAIN-CONTAINING PROTEIN"/>
    <property type="match status" value="1"/>
</dbReference>
<comment type="similarity">
    <text evidence="1">Belongs to the intradiol ring-cleavage dioxygenase family.</text>
</comment>
<dbReference type="GO" id="GO:0016702">
    <property type="term" value="F:oxidoreductase activity, acting on single donors with incorporation of molecular oxygen, incorporation of two atoms of oxygen"/>
    <property type="evidence" value="ECO:0007669"/>
    <property type="project" value="InterPro"/>
</dbReference>
<proteinExistence type="inferred from homology"/>
<protein>
    <recommendedName>
        <fullName evidence="4">Intradiol ring-cleavage dioxygenases domain-containing protein</fullName>
    </recommendedName>
</protein>
<organism evidence="5">
    <name type="scientific">Ganoderma boninense</name>
    <dbReference type="NCBI Taxonomy" id="34458"/>
    <lineage>
        <taxon>Eukaryota</taxon>
        <taxon>Fungi</taxon>
        <taxon>Dikarya</taxon>
        <taxon>Basidiomycota</taxon>
        <taxon>Agaricomycotina</taxon>
        <taxon>Agaricomycetes</taxon>
        <taxon>Polyporales</taxon>
        <taxon>Polyporaceae</taxon>
        <taxon>Ganoderma</taxon>
    </lineage>
</organism>
<dbReference type="InterPro" id="IPR015889">
    <property type="entry name" value="Intradiol_dOase_core"/>
</dbReference>
<dbReference type="GO" id="GO:0008199">
    <property type="term" value="F:ferric iron binding"/>
    <property type="evidence" value="ECO:0007669"/>
    <property type="project" value="InterPro"/>
</dbReference>
<dbReference type="Gene3D" id="2.60.130.10">
    <property type="entry name" value="Aromatic compound dioxygenase"/>
    <property type="match status" value="1"/>
</dbReference>
<evidence type="ECO:0000256" key="3">
    <source>
        <dbReference type="ARBA" id="ARBA00023002"/>
    </source>
</evidence>
<keyword evidence="3" id="KW-0560">Oxidoreductase</keyword>
<dbReference type="InterPro" id="IPR050770">
    <property type="entry name" value="Intradiol_RC_Dioxygenase"/>
</dbReference>
<feature type="domain" description="Intradiol ring-cleavage dioxygenases" evidence="4">
    <location>
        <begin position="54"/>
        <end position="173"/>
    </location>
</feature>
<dbReference type="AlphaFoldDB" id="A0A5K1K7E6"/>
<dbReference type="InterPro" id="IPR000627">
    <property type="entry name" value="Intradiol_dOase_C"/>
</dbReference>
<accession>A0A5K1K7E6</accession>
<dbReference type="PANTHER" id="PTHR33711">
    <property type="entry name" value="DIOXYGENASE, PUTATIVE (AFU_ORTHOLOGUE AFUA_2G02910)-RELATED"/>
    <property type="match status" value="1"/>
</dbReference>
<evidence type="ECO:0000256" key="1">
    <source>
        <dbReference type="ARBA" id="ARBA00007825"/>
    </source>
</evidence>
<dbReference type="SUPFAM" id="SSF49482">
    <property type="entry name" value="Aromatic compound dioxygenase"/>
    <property type="match status" value="1"/>
</dbReference>